<evidence type="ECO:0000256" key="2">
    <source>
        <dbReference type="SAM" id="Phobius"/>
    </source>
</evidence>
<dbReference type="OMA" id="KIECHIC"/>
<dbReference type="AlphaFoldDB" id="A0A1U8B0Q3"/>
<feature type="compositionally biased region" description="Low complexity" evidence="1">
    <location>
        <begin position="182"/>
        <end position="197"/>
    </location>
</feature>
<sequence length="363" mass="40594">MALSDVIPLWGLGNESNAKNRDEKALVLAQVVGCKTSREVWDRLHVLFSSTSKTRIHDLKLELAYLKKGILTITNYVQKIKSLYDALAASGHFLIDVDQIHYLLGGLLAEYDTFVLSMTIRLDSLSFVEIQSLLLTFEKRLERHSSQSVLDFPSANLSNKKKTFNHNQSSSYKPRQFNNDGSSDNSKKISYNNNNHSKSNSKNVIVVCQLCGYPSHTAATCRRYLELTTNKPTKQAHTTSSSRSTHDENRYPDSGATNHMTSDLGNLSLHDEYHGTDHILIGNGTGLDISHIGSSILNNDSGSIVLKNILKEFLIYLRTYSLSASFVRIIMQLLFLTLLASLLRTKRLGKLSSKGRLREGSIN</sequence>
<dbReference type="PANTHER" id="PTHR47481:SF31">
    <property type="entry name" value="OS01G0873500 PROTEIN"/>
    <property type="match status" value="1"/>
</dbReference>
<feature type="region of interest" description="Disordered" evidence="1">
    <location>
        <begin position="231"/>
        <end position="259"/>
    </location>
</feature>
<dbReference type="eggNOG" id="KOG0017">
    <property type="taxonomic scope" value="Eukaryota"/>
</dbReference>
<feature type="compositionally biased region" description="Polar residues" evidence="1">
    <location>
        <begin position="231"/>
        <end position="243"/>
    </location>
</feature>
<accession>A0A1U8B0Q3</accession>
<keyword evidence="3" id="KW-1185">Reference proteome</keyword>
<keyword evidence="2" id="KW-0812">Transmembrane</keyword>
<feature type="region of interest" description="Disordered" evidence="1">
    <location>
        <begin position="163"/>
        <end position="197"/>
    </location>
</feature>
<dbReference type="OrthoDB" id="1845088at2759"/>
<organism evidence="3 4">
    <name type="scientific">Nelumbo nucifera</name>
    <name type="common">Sacred lotus</name>
    <dbReference type="NCBI Taxonomy" id="4432"/>
    <lineage>
        <taxon>Eukaryota</taxon>
        <taxon>Viridiplantae</taxon>
        <taxon>Streptophyta</taxon>
        <taxon>Embryophyta</taxon>
        <taxon>Tracheophyta</taxon>
        <taxon>Spermatophyta</taxon>
        <taxon>Magnoliopsida</taxon>
        <taxon>Proteales</taxon>
        <taxon>Nelumbonaceae</taxon>
        <taxon>Nelumbo</taxon>
    </lineage>
</organism>
<dbReference type="RefSeq" id="XP_010274285.1">
    <property type="nucleotide sequence ID" value="XM_010275983.1"/>
</dbReference>
<reference evidence="4" key="1">
    <citation type="submission" date="2025-08" db="UniProtKB">
        <authorList>
            <consortium name="RefSeq"/>
        </authorList>
    </citation>
    <scope>IDENTIFICATION</scope>
</reference>
<dbReference type="KEGG" id="nnu:104609611"/>
<dbReference type="Proteomes" id="UP000189703">
    <property type="component" value="Unplaced"/>
</dbReference>
<feature type="compositionally biased region" description="Polar residues" evidence="1">
    <location>
        <begin position="165"/>
        <end position="181"/>
    </location>
</feature>
<dbReference type="PANTHER" id="PTHR47481">
    <property type="match status" value="1"/>
</dbReference>
<evidence type="ECO:0000313" key="3">
    <source>
        <dbReference type="Proteomes" id="UP000189703"/>
    </source>
</evidence>
<keyword evidence="2" id="KW-1133">Transmembrane helix</keyword>
<keyword evidence="2" id="KW-0472">Membrane</keyword>
<name>A0A1U8B0Q3_NELNU</name>
<evidence type="ECO:0000313" key="4">
    <source>
        <dbReference type="RefSeq" id="XP_010274285.1"/>
    </source>
</evidence>
<dbReference type="InParanoid" id="A0A1U8B0Q3"/>
<gene>
    <name evidence="4" type="primary">LOC104609611</name>
</gene>
<dbReference type="GeneID" id="104609611"/>
<proteinExistence type="predicted"/>
<evidence type="ECO:0000256" key="1">
    <source>
        <dbReference type="SAM" id="MobiDB-lite"/>
    </source>
</evidence>
<feature type="transmembrane region" description="Helical" evidence="2">
    <location>
        <begin position="320"/>
        <end position="343"/>
    </location>
</feature>
<dbReference type="Pfam" id="PF14223">
    <property type="entry name" value="Retrotran_gag_2"/>
    <property type="match status" value="1"/>
</dbReference>
<protein>
    <submittedName>
        <fullName evidence="4">Uncharacterized protein LOC104609611</fullName>
    </submittedName>
</protein>